<feature type="compositionally biased region" description="Polar residues" evidence="2">
    <location>
        <begin position="330"/>
        <end position="342"/>
    </location>
</feature>
<protein>
    <submittedName>
        <fullName evidence="4">Uncharacterized protein LOC118477859 isoform X2</fullName>
    </submittedName>
</protein>
<feature type="region of interest" description="Disordered" evidence="2">
    <location>
        <begin position="1837"/>
        <end position="1947"/>
    </location>
</feature>
<feature type="region of interest" description="Disordered" evidence="2">
    <location>
        <begin position="962"/>
        <end position="1022"/>
    </location>
</feature>
<dbReference type="RefSeq" id="XP_035826270.1">
    <property type="nucleotide sequence ID" value="XM_035970377.1"/>
</dbReference>
<feature type="compositionally biased region" description="Basic and acidic residues" evidence="2">
    <location>
        <begin position="700"/>
        <end position="720"/>
    </location>
</feature>
<feature type="region of interest" description="Disordered" evidence="2">
    <location>
        <begin position="329"/>
        <end position="348"/>
    </location>
</feature>
<keyword evidence="3" id="KW-1185">Reference proteome</keyword>
<feature type="compositionally biased region" description="Pro residues" evidence="2">
    <location>
        <begin position="970"/>
        <end position="983"/>
    </location>
</feature>
<name>A0ABM1VV28_APLCA</name>
<feature type="region of interest" description="Disordered" evidence="2">
    <location>
        <begin position="750"/>
        <end position="776"/>
    </location>
</feature>
<feature type="compositionally biased region" description="Low complexity" evidence="2">
    <location>
        <begin position="984"/>
        <end position="999"/>
    </location>
</feature>
<organism evidence="3 4">
    <name type="scientific">Aplysia californica</name>
    <name type="common">California sea hare</name>
    <dbReference type="NCBI Taxonomy" id="6500"/>
    <lineage>
        <taxon>Eukaryota</taxon>
        <taxon>Metazoa</taxon>
        <taxon>Spiralia</taxon>
        <taxon>Lophotrochozoa</taxon>
        <taxon>Mollusca</taxon>
        <taxon>Gastropoda</taxon>
        <taxon>Heterobranchia</taxon>
        <taxon>Euthyneura</taxon>
        <taxon>Tectipleura</taxon>
        <taxon>Aplysiida</taxon>
        <taxon>Aplysioidea</taxon>
        <taxon>Aplysiidae</taxon>
        <taxon>Aplysia</taxon>
    </lineage>
</organism>
<feature type="region of interest" description="Disordered" evidence="2">
    <location>
        <begin position="1764"/>
        <end position="1796"/>
    </location>
</feature>
<evidence type="ECO:0000256" key="1">
    <source>
        <dbReference type="SAM" id="Coils"/>
    </source>
</evidence>
<feature type="region of interest" description="Disordered" evidence="2">
    <location>
        <begin position="699"/>
        <end position="725"/>
    </location>
</feature>
<evidence type="ECO:0000256" key="2">
    <source>
        <dbReference type="SAM" id="MobiDB-lite"/>
    </source>
</evidence>
<feature type="region of interest" description="Disordered" evidence="2">
    <location>
        <begin position="1584"/>
        <end position="1606"/>
    </location>
</feature>
<evidence type="ECO:0000313" key="3">
    <source>
        <dbReference type="Proteomes" id="UP000694888"/>
    </source>
</evidence>
<evidence type="ECO:0000313" key="4">
    <source>
        <dbReference type="RefSeq" id="XP_035826270.1"/>
    </source>
</evidence>
<accession>A0ABM1VV28</accession>
<feature type="region of interest" description="Disordered" evidence="2">
    <location>
        <begin position="1658"/>
        <end position="1716"/>
    </location>
</feature>
<feature type="region of interest" description="Disordered" evidence="2">
    <location>
        <begin position="1527"/>
        <end position="1546"/>
    </location>
</feature>
<dbReference type="Proteomes" id="UP000694888">
    <property type="component" value="Unplaced"/>
</dbReference>
<sequence length="2096" mass="233744">MVKFKATLERSIGEKLLDLSRGELSSSGCSSSILVPDDHFPMRNQSKACRHHKALKYNGKSKAKQVLKERMNSFGQVDHQSERIMTQRDSLAIGTCKQVDEAGQLTEIHFYLEKISKEGKMMKEEIELLELHREAMKKTIAETERKFKLFEEDNGIFEKFHGNMVTRESSESDLLWRKKLEKEILQINFQRCVLEKSNNERQRLEERLRHIYKELRVIINSKSSMSKKARFRANKRRKKLEEELKILVPHELSQLVRLKNDEIIQEASFQACFGSIFPTSSTTLTHFVGSLTHSIPVSDKDKGYEQDGSGNFCSITHVDPVCNEDGVKQKSLSMSKESSLPVTLTDDDDIPASKGSLKSFILSSQQGQPVRGRGVEQIADDRKGRRAHPYSRPEHKVQREGKKYASFDLVYSLNELMTCMTSSTFKWSGRQCHLHGQRNQATYRRFANYRFKRSEVSAQDQEIEPEKLLTPDDIQDFEARKNLADMVETFPDPSTTGGFSNGEDTLSSMVTSNKDVPDIEDSRRIILTNDEDSVPSVSENLTLPSSSIETLKQSCTDVAVLSANTNLTQSSRSATDTLEGPLTDVAVSSSSSVFPMLHSVVSTPEDNNITTSNRLFEAEGPSLSTCHSSLDKPVSNNEVSTLTGDLGAESTDQECKDEVFTKEMLEKTEDGFLCQTMDEVGEPDTFDLNSCFDYNLPKATESEHSSSAEDRDAGERERDSLSGMHSGCNTVHEPFCQHSLALEFPVASKTSPSVASEQEDGQTVAGSSGDRNNTSSIDDIEKEDVSMESFDNAVICIHQVKEESTAFPQASNFCNSSEGEQILAGSCSVIKPVSDNIKDSEPQETQTTSSSVQDKECASLSEPTASPSLDLIYSLGNPHHNSLATEWSGSTFQSCDSEALVPKLSVRLSEESAGVGHAVDMQALLQKSPPPTQTHEMRAHAIGNMVQSFNQYSSRQTEGLPFQDCFLSSSPPPPPPPPLPPKLLPLSSRYSLPSLPSSPKVDKEEQQWLGTPLARPSAPDASNVLKTSKTKHMLSVMPQQDTDNLEQKFKVGGDQGISVVRKQSPVPYRYYVVHLRRLKKKIMYWEKKKVGRCLSKNEEKELDVLHAEYEKAKKHCKDYATSETEGSIKNMRTMKTGCHPLRHLKSIRTPERISFDHSPIKLKVDPELAKTDYSLVEVITGPARDPRLVPKCLREVMHRIKGWRRGQYNQPEASIKIVKVIPSVHSEGAVYTKKPALFPESNSREGIPCAKTVEKSIELDYPKKTLTELKNLCNSPSLDDPKGEHIATKLGQSPGIDTPGLWNHSHKITASAEAKGEKKMSYGQELLMHAQTTELMNESETKTCISENIFSKSSELFGDGKAFSVSQTAVLTEELLCEKPSSEQLEKSYQIVDQLNEERLCSDKEMSDQQKESRLFHFNDSNQNGPLHFQGSESAMAHKDSSERSLYFHKDHSSSVKEEVYGKQSEDPVNVTTTFGAEAKDTRSQSRLPSFEHEWSRELYNNVLWSDNSTNDSFGETKAQRVDEVLPVSNASPKELRSDTGATSEDADKTLAQGLALELEKKPHFEFSDVKEVFTKVDSSRMNSGEKASQFPVGGHTSLMHGKRKCPGTPTEEYLLVSTAKRVSPKFILKDSLVSSSSANVLLDRVSSDSGLKWMHSYPKDKDFQTSSNRKRNDSIEELPLLKLDPTSSKVLPEKTRSHSRFTSSPEYVESPCNSGVKKDTKHRIVFRDTEKNRAPSESLLWNENSPLSRNIIVISDESSCERADPRKISKLKKRSRFSPLKDPAEGSKKPPIMSLSQFEDLPKQSFSHLSKDSKSIGTRRFQDYEVDEFPAAVMAREKGLQSRSSAASSSYSGVIKPSAACSSDREEVRPSAEPWHPRDDGKQSSTYYRSRRESPAGRATSAKSPESTKAKNRTRAASEDKEPSLSAARDGQRASLSGSTDHTTSSGVIVPATAALTNFKMLSKLLQQLGDLNKKGHKWFMDIHISTICEIEDMRGQLPQYSPHVVETEKCLALLRSSQLSGLVKFIHLCPCRIQPGCALQQMAGCLRQRRGPEVRGIILTAPKEEGENSNDDWGDNDLGTVSVDKVVKFLSSFI</sequence>
<feature type="region of interest" description="Disordered" evidence="2">
    <location>
        <begin position="370"/>
        <end position="396"/>
    </location>
</feature>
<dbReference type="GeneID" id="118477859"/>
<feature type="compositionally biased region" description="Low complexity" evidence="2">
    <location>
        <begin position="843"/>
        <end position="852"/>
    </location>
</feature>
<feature type="compositionally biased region" description="Low complexity" evidence="2">
    <location>
        <begin position="1843"/>
        <end position="1853"/>
    </location>
</feature>
<gene>
    <name evidence="4" type="primary">LOC118477859</name>
</gene>
<reference evidence="4" key="1">
    <citation type="submission" date="2025-08" db="UniProtKB">
        <authorList>
            <consortium name="RefSeq"/>
        </authorList>
    </citation>
    <scope>IDENTIFICATION</scope>
</reference>
<feature type="coiled-coil region" evidence="1">
    <location>
        <begin position="187"/>
        <end position="214"/>
    </location>
</feature>
<keyword evidence="1" id="KW-0175">Coiled coil</keyword>
<feature type="compositionally biased region" description="Basic and acidic residues" evidence="2">
    <location>
        <begin position="1864"/>
        <end position="1883"/>
    </location>
</feature>
<feature type="compositionally biased region" description="Polar residues" evidence="2">
    <location>
        <begin position="1935"/>
        <end position="1947"/>
    </location>
</feature>
<feature type="region of interest" description="Disordered" evidence="2">
    <location>
        <begin position="834"/>
        <end position="863"/>
    </location>
</feature>
<proteinExistence type="predicted"/>
<feature type="coiled-coil region" evidence="1">
    <location>
        <begin position="126"/>
        <end position="153"/>
    </location>
</feature>
<feature type="compositionally biased region" description="Polar residues" evidence="2">
    <location>
        <begin position="764"/>
        <end position="776"/>
    </location>
</feature>